<evidence type="ECO:0000313" key="2">
    <source>
        <dbReference type="Proteomes" id="UP000024635"/>
    </source>
</evidence>
<organism evidence="1 2">
    <name type="scientific">Ancylostoma ceylanicum</name>
    <dbReference type="NCBI Taxonomy" id="53326"/>
    <lineage>
        <taxon>Eukaryota</taxon>
        <taxon>Metazoa</taxon>
        <taxon>Ecdysozoa</taxon>
        <taxon>Nematoda</taxon>
        <taxon>Chromadorea</taxon>
        <taxon>Rhabditida</taxon>
        <taxon>Rhabditina</taxon>
        <taxon>Rhabditomorpha</taxon>
        <taxon>Strongyloidea</taxon>
        <taxon>Ancylostomatidae</taxon>
        <taxon>Ancylostomatinae</taxon>
        <taxon>Ancylostoma</taxon>
    </lineage>
</organism>
<dbReference type="Proteomes" id="UP000024635">
    <property type="component" value="Unassembled WGS sequence"/>
</dbReference>
<keyword evidence="2" id="KW-1185">Reference proteome</keyword>
<accession>A0A016VQG7</accession>
<evidence type="ECO:0000313" key="1">
    <source>
        <dbReference type="EMBL" id="EYC29655.1"/>
    </source>
</evidence>
<name>A0A016VQG7_9BILA</name>
<protein>
    <submittedName>
        <fullName evidence="1">Uncharacterized protein</fullName>
    </submittedName>
</protein>
<gene>
    <name evidence="1" type="primary">Acey_s0006.g3103</name>
    <name evidence="1" type="ORF">Y032_0006g3103</name>
</gene>
<dbReference type="EMBL" id="JARK01001342">
    <property type="protein sequence ID" value="EYC29655.1"/>
    <property type="molecule type" value="Genomic_DNA"/>
</dbReference>
<comment type="caution">
    <text evidence="1">The sequence shown here is derived from an EMBL/GenBank/DDBJ whole genome shotgun (WGS) entry which is preliminary data.</text>
</comment>
<proteinExistence type="predicted"/>
<sequence>MSTLLFWCEPYTNRTQQQLTSPRARIQLLDYLNQENSVYAQKFEDALDPASLVCPCEIMWNILTYQVDGINPLQFICWGD</sequence>
<reference evidence="2" key="1">
    <citation type="journal article" date="2015" name="Nat. Genet.">
        <title>The genome and transcriptome of the zoonotic hookworm Ancylostoma ceylanicum identify infection-specific gene families.</title>
        <authorList>
            <person name="Schwarz E.M."/>
            <person name="Hu Y."/>
            <person name="Antoshechkin I."/>
            <person name="Miller M.M."/>
            <person name="Sternberg P.W."/>
            <person name="Aroian R.V."/>
        </authorList>
    </citation>
    <scope>NUCLEOTIDE SEQUENCE</scope>
    <source>
        <strain evidence="2">HY135</strain>
    </source>
</reference>
<dbReference type="AlphaFoldDB" id="A0A016VQG7"/>